<organism evidence="1 2">
    <name type="scientific">Trichoderma harzianum</name>
    <name type="common">Hypocrea lixii</name>
    <dbReference type="NCBI Taxonomy" id="5544"/>
    <lineage>
        <taxon>Eukaryota</taxon>
        <taxon>Fungi</taxon>
        <taxon>Dikarya</taxon>
        <taxon>Ascomycota</taxon>
        <taxon>Pezizomycotina</taxon>
        <taxon>Sordariomycetes</taxon>
        <taxon>Hypocreomycetidae</taxon>
        <taxon>Hypocreales</taxon>
        <taxon>Hypocreaceae</taxon>
        <taxon>Trichoderma</taxon>
    </lineage>
</organism>
<protein>
    <submittedName>
        <fullName evidence="1">Uncharacterized protein</fullName>
    </submittedName>
</protein>
<accession>A0A2K0UNC3</accession>
<dbReference type="Proteomes" id="UP000236290">
    <property type="component" value="Unassembled WGS sequence"/>
</dbReference>
<proteinExistence type="predicted"/>
<dbReference type="EMBL" id="MTYI01000011">
    <property type="protein sequence ID" value="PNP59255.1"/>
    <property type="molecule type" value="Genomic_DNA"/>
</dbReference>
<gene>
    <name evidence="1" type="ORF">THARTR1_01043</name>
</gene>
<evidence type="ECO:0000313" key="1">
    <source>
        <dbReference type="EMBL" id="PNP59255.1"/>
    </source>
</evidence>
<reference evidence="1 2" key="1">
    <citation type="submission" date="2017-02" db="EMBL/GenBank/DDBJ databases">
        <title>Genomes of Trichoderma spp. with biocontrol activity.</title>
        <authorList>
            <person name="Gardiner D."/>
            <person name="Kazan K."/>
            <person name="Vos C."/>
            <person name="Harvey P."/>
        </authorList>
    </citation>
    <scope>NUCLEOTIDE SEQUENCE [LARGE SCALE GENOMIC DNA]</scope>
    <source>
        <strain evidence="1 2">Tr1</strain>
    </source>
</reference>
<dbReference type="AlphaFoldDB" id="A0A2K0UNC3"/>
<comment type="caution">
    <text evidence="1">The sequence shown here is derived from an EMBL/GenBank/DDBJ whole genome shotgun (WGS) entry which is preliminary data.</text>
</comment>
<sequence length="77" mass="8359">MIKNSLLSVSGDEILINVTRHHESSNVAGLQELLVIIAAAIGDYVNHITGLAIKIQVEAKAAIFEEMAIYKLARSIE</sequence>
<name>A0A2K0UNC3_TRIHA</name>
<evidence type="ECO:0000313" key="2">
    <source>
        <dbReference type="Proteomes" id="UP000236290"/>
    </source>
</evidence>